<dbReference type="InterPro" id="IPR058594">
    <property type="entry name" value="PB1-like_dom_pln"/>
</dbReference>
<accession>A0A9D4YJV5</accession>
<dbReference type="Proteomes" id="UP001058974">
    <property type="component" value="Chromosome 1"/>
</dbReference>
<proteinExistence type="predicted"/>
<protein>
    <recommendedName>
        <fullName evidence="1">PB1-like domain-containing protein</fullName>
    </recommendedName>
</protein>
<comment type="caution">
    <text evidence="2">The sequence shown here is derived from an EMBL/GenBank/DDBJ whole genome shotgun (WGS) entry which is preliminary data.</text>
</comment>
<organism evidence="2 3">
    <name type="scientific">Pisum sativum</name>
    <name type="common">Garden pea</name>
    <name type="synonym">Lathyrus oleraceus</name>
    <dbReference type="NCBI Taxonomy" id="3888"/>
    <lineage>
        <taxon>Eukaryota</taxon>
        <taxon>Viridiplantae</taxon>
        <taxon>Streptophyta</taxon>
        <taxon>Embryophyta</taxon>
        <taxon>Tracheophyta</taxon>
        <taxon>Spermatophyta</taxon>
        <taxon>Magnoliopsida</taxon>
        <taxon>eudicotyledons</taxon>
        <taxon>Gunneridae</taxon>
        <taxon>Pentapetalae</taxon>
        <taxon>rosids</taxon>
        <taxon>fabids</taxon>
        <taxon>Fabales</taxon>
        <taxon>Fabaceae</taxon>
        <taxon>Papilionoideae</taxon>
        <taxon>50 kb inversion clade</taxon>
        <taxon>NPAAA clade</taxon>
        <taxon>Hologalegina</taxon>
        <taxon>IRL clade</taxon>
        <taxon>Fabeae</taxon>
        <taxon>Lathyrus</taxon>
    </lineage>
</organism>
<sequence length="137" mass="15595">MVQSQWYKVKDGIHPEEEAYESQMSQMFNVVLHHGGGFLRLNDGDTIYRGGVLTIVSGKLIHKWSMVNIHKLEDGRGYIEETFIIWTKILDIDENVFHIRNNDDAYDFAAYACATEVDGEMFVGHDVTGIEVTVKSP</sequence>
<keyword evidence="3" id="KW-1185">Reference proteome</keyword>
<evidence type="ECO:0000313" key="2">
    <source>
        <dbReference type="EMBL" id="KAI5440921.1"/>
    </source>
</evidence>
<dbReference type="EMBL" id="JAMSHJ010000001">
    <property type="protein sequence ID" value="KAI5440921.1"/>
    <property type="molecule type" value="Genomic_DNA"/>
</dbReference>
<dbReference type="Pfam" id="PF26130">
    <property type="entry name" value="PB1-like"/>
    <property type="match status" value="1"/>
</dbReference>
<reference evidence="2 3" key="1">
    <citation type="journal article" date="2022" name="Nat. Genet.">
        <title>Improved pea reference genome and pan-genome highlight genomic features and evolutionary characteristics.</title>
        <authorList>
            <person name="Yang T."/>
            <person name="Liu R."/>
            <person name="Luo Y."/>
            <person name="Hu S."/>
            <person name="Wang D."/>
            <person name="Wang C."/>
            <person name="Pandey M.K."/>
            <person name="Ge S."/>
            <person name="Xu Q."/>
            <person name="Li N."/>
            <person name="Li G."/>
            <person name="Huang Y."/>
            <person name="Saxena R.K."/>
            <person name="Ji Y."/>
            <person name="Li M."/>
            <person name="Yan X."/>
            <person name="He Y."/>
            <person name="Liu Y."/>
            <person name="Wang X."/>
            <person name="Xiang C."/>
            <person name="Varshney R.K."/>
            <person name="Ding H."/>
            <person name="Gao S."/>
            <person name="Zong X."/>
        </authorList>
    </citation>
    <scope>NUCLEOTIDE SEQUENCE [LARGE SCALE GENOMIC DNA]</scope>
    <source>
        <strain evidence="2 3">cv. Zhongwan 6</strain>
    </source>
</reference>
<gene>
    <name evidence="2" type="ORF">KIW84_010403</name>
</gene>
<dbReference type="Gramene" id="Psat01G0040300-T1">
    <property type="protein sequence ID" value="KAI5440921.1"/>
    <property type="gene ID" value="KIW84_010403"/>
</dbReference>
<feature type="domain" description="PB1-like" evidence="1">
    <location>
        <begin position="24"/>
        <end position="122"/>
    </location>
</feature>
<evidence type="ECO:0000259" key="1">
    <source>
        <dbReference type="Pfam" id="PF26130"/>
    </source>
</evidence>
<dbReference type="AlphaFoldDB" id="A0A9D4YJV5"/>
<name>A0A9D4YJV5_PEA</name>
<evidence type="ECO:0000313" key="3">
    <source>
        <dbReference type="Proteomes" id="UP001058974"/>
    </source>
</evidence>